<keyword evidence="2" id="KW-1185">Reference proteome</keyword>
<dbReference type="Proteomes" id="UP000642673">
    <property type="component" value="Unassembled WGS sequence"/>
</dbReference>
<reference evidence="2" key="1">
    <citation type="journal article" date="2019" name="Int. J. Syst. Evol. Microbiol.">
        <title>The Global Catalogue of Microorganisms (GCM) 10K type strain sequencing project: providing services to taxonomists for standard genome sequencing and annotation.</title>
        <authorList>
            <consortium name="The Broad Institute Genomics Platform"/>
            <consortium name="The Broad Institute Genome Sequencing Center for Infectious Disease"/>
            <person name="Wu L."/>
            <person name="Ma J."/>
        </authorList>
    </citation>
    <scope>NUCLEOTIDE SEQUENCE [LARGE SCALE GENOMIC DNA]</scope>
    <source>
        <strain evidence="2">JCM 4738</strain>
    </source>
</reference>
<evidence type="ECO:0000313" key="1">
    <source>
        <dbReference type="EMBL" id="GHB83776.1"/>
    </source>
</evidence>
<name>A0ABQ3F227_9ACTN</name>
<dbReference type="InterPro" id="IPR013785">
    <property type="entry name" value="Aldolase_TIM"/>
</dbReference>
<proteinExistence type="predicted"/>
<comment type="caution">
    <text evidence="1">The sequence shown here is derived from an EMBL/GenBank/DDBJ whole genome shotgun (WGS) entry which is preliminary data.</text>
</comment>
<evidence type="ECO:0000313" key="2">
    <source>
        <dbReference type="Proteomes" id="UP000642673"/>
    </source>
</evidence>
<dbReference type="EMBL" id="BMVP01000024">
    <property type="protein sequence ID" value="GHB83776.1"/>
    <property type="molecule type" value="Genomic_DNA"/>
</dbReference>
<dbReference type="SUPFAM" id="SSF102114">
    <property type="entry name" value="Radical SAM enzymes"/>
    <property type="match status" value="1"/>
</dbReference>
<dbReference type="Gene3D" id="3.20.20.70">
    <property type="entry name" value="Aldolase class I"/>
    <property type="match status" value="1"/>
</dbReference>
<protein>
    <submittedName>
        <fullName evidence="1">Uncharacterized protein</fullName>
    </submittedName>
</protein>
<gene>
    <name evidence="1" type="ORF">GCM10010347_63330</name>
</gene>
<dbReference type="RefSeq" id="WP_190187683.1">
    <property type="nucleotide sequence ID" value="NZ_BMVP01000024.1"/>
</dbReference>
<dbReference type="InterPro" id="IPR058240">
    <property type="entry name" value="rSAM_sf"/>
</dbReference>
<accession>A0ABQ3F227</accession>
<sequence length="73" mass="8086">MGDLREAAWFDPNTSGWVMDRAMAGRLAECFDEVVVSVDGSTAEVHDRIRGRAGSFDRVMTAPGLLDEEARER</sequence>
<organism evidence="1 2">
    <name type="scientific">Streptomyces cirratus</name>
    <dbReference type="NCBI Taxonomy" id="68187"/>
    <lineage>
        <taxon>Bacteria</taxon>
        <taxon>Bacillati</taxon>
        <taxon>Actinomycetota</taxon>
        <taxon>Actinomycetes</taxon>
        <taxon>Kitasatosporales</taxon>
        <taxon>Streptomycetaceae</taxon>
        <taxon>Streptomyces</taxon>
    </lineage>
</organism>